<keyword evidence="3" id="KW-0216">Detoxification</keyword>
<evidence type="ECO:0000313" key="11">
    <source>
        <dbReference type="Proteomes" id="UP001597090"/>
    </source>
</evidence>
<evidence type="ECO:0000256" key="7">
    <source>
        <dbReference type="ARBA" id="ARBA00023033"/>
    </source>
</evidence>
<keyword evidence="5" id="KW-0288">FMN</keyword>
<comment type="similarity">
    <text evidence="2">Belongs to the nitronate monooxygenase family. NMO class I subfamily.</text>
</comment>
<comment type="caution">
    <text evidence="10">The sequence shown here is derived from an EMBL/GenBank/DDBJ whole genome shotgun (WGS) entry which is preliminary data.</text>
</comment>
<dbReference type="GO" id="GO:0016491">
    <property type="term" value="F:oxidoreductase activity"/>
    <property type="evidence" value="ECO:0007669"/>
    <property type="project" value="UniProtKB-KW"/>
</dbReference>
<dbReference type="Gene3D" id="3.20.20.70">
    <property type="entry name" value="Aldolase class I"/>
    <property type="match status" value="1"/>
</dbReference>
<evidence type="ECO:0000256" key="2">
    <source>
        <dbReference type="ARBA" id="ARBA00009881"/>
    </source>
</evidence>
<protein>
    <recommendedName>
        <fullName evidence="8">Propionate 3-nitronate monooxygenase</fullName>
    </recommendedName>
</protein>
<comment type="cofactor">
    <cofactor evidence="1">
        <name>FMN</name>
        <dbReference type="ChEBI" id="CHEBI:58210"/>
    </cofactor>
</comment>
<evidence type="ECO:0000256" key="4">
    <source>
        <dbReference type="ARBA" id="ARBA00022630"/>
    </source>
</evidence>
<comment type="catalytic activity">
    <reaction evidence="9">
        <text>3 propionate 3-nitronate + 3 O2 + H2O = 3 3-oxopropanoate + 2 nitrate + nitrite + H2O2 + 3 H(+)</text>
        <dbReference type="Rhea" id="RHEA:57332"/>
        <dbReference type="ChEBI" id="CHEBI:15377"/>
        <dbReference type="ChEBI" id="CHEBI:15378"/>
        <dbReference type="ChEBI" id="CHEBI:15379"/>
        <dbReference type="ChEBI" id="CHEBI:16240"/>
        <dbReference type="ChEBI" id="CHEBI:16301"/>
        <dbReference type="ChEBI" id="CHEBI:17632"/>
        <dbReference type="ChEBI" id="CHEBI:33190"/>
        <dbReference type="ChEBI" id="CHEBI:136067"/>
    </reaction>
</comment>
<organism evidence="10 11">
    <name type="scientific">Lysobacter koreensis</name>
    <dbReference type="NCBI Taxonomy" id="266122"/>
    <lineage>
        <taxon>Bacteria</taxon>
        <taxon>Pseudomonadati</taxon>
        <taxon>Pseudomonadota</taxon>
        <taxon>Gammaproteobacteria</taxon>
        <taxon>Lysobacterales</taxon>
        <taxon>Lysobacteraceae</taxon>
        <taxon>Lysobacter</taxon>
    </lineage>
</organism>
<keyword evidence="7" id="KW-0503">Monooxygenase</keyword>
<dbReference type="CDD" id="cd04730">
    <property type="entry name" value="NPD_like"/>
    <property type="match status" value="1"/>
</dbReference>
<proteinExistence type="inferred from homology"/>
<evidence type="ECO:0000256" key="3">
    <source>
        <dbReference type="ARBA" id="ARBA00022575"/>
    </source>
</evidence>
<evidence type="ECO:0000256" key="6">
    <source>
        <dbReference type="ARBA" id="ARBA00023002"/>
    </source>
</evidence>
<evidence type="ECO:0000256" key="1">
    <source>
        <dbReference type="ARBA" id="ARBA00001917"/>
    </source>
</evidence>
<sequence length="373" mass="39209">MWNDTELSRRLGLRHPIVQGPFGGGLSSVELLAAVSEAGGLGSFGIHHLAPDAIRALDASIRARTSQPYALNLWVSNADLGGDALTAAQFEAGIARLRPYYDELGLPPPAMPPRYGEAFEAQVEALLEVAPPVFSFVFGIPSAEILEQCRRRGIATIGTVTTVDEALAMDAAGVDAIVATGMEAGGHRVSFLRSAEDSLTGTLALVPQVVDRVRAPVIAAGGIADGRGVAAALMLGARGVQVGTAFLACEESNASAVHRAALFSDQAKYTALTRAFSGRLARGIRNRFVEDMRDGMGVAGLAHGTGFFPYPIQSWFTGSFKPAAVAQGRGDLISLWAGQAALLLRHRHARELFDSLVRDTGVALGQAGRQALE</sequence>
<dbReference type="Proteomes" id="UP001597090">
    <property type="component" value="Unassembled WGS sequence"/>
</dbReference>
<keyword evidence="11" id="KW-1185">Reference proteome</keyword>
<gene>
    <name evidence="10" type="ORF">ACFQZQ_09050</name>
</gene>
<dbReference type="PANTHER" id="PTHR42747">
    <property type="entry name" value="NITRONATE MONOOXYGENASE-RELATED"/>
    <property type="match status" value="1"/>
</dbReference>
<dbReference type="EMBL" id="JBHTIH010000003">
    <property type="protein sequence ID" value="MFD0739427.1"/>
    <property type="molecule type" value="Genomic_DNA"/>
</dbReference>
<reference evidence="11" key="1">
    <citation type="journal article" date="2019" name="Int. J. Syst. Evol. Microbiol.">
        <title>The Global Catalogue of Microorganisms (GCM) 10K type strain sequencing project: providing services to taxonomists for standard genome sequencing and annotation.</title>
        <authorList>
            <consortium name="The Broad Institute Genomics Platform"/>
            <consortium name="The Broad Institute Genome Sequencing Center for Infectious Disease"/>
            <person name="Wu L."/>
            <person name="Ma J."/>
        </authorList>
    </citation>
    <scope>NUCLEOTIDE SEQUENCE [LARGE SCALE GENOMIC DNA]</scope>
    <source>
        <strain evidence="11">CCUG 55491</strain>
    </source>
</reference>
<evidence type="ECO:0000256" key="5">
    <source>
        <dbReference type="ARBA" id="ARBA00022643"/>
    </source>
</evidence>
<dbReference type="InterPro" id="IPR013785">
    <property type="entry name" value="Aldolase_TIM"/>
</dbReference>
<keyword evidence="6 10" id="KW-0560">Oxidoreductase</keyword>
<evidence type="ECO:0000256" key="9">
    <source>
        <dbReference type="ARBA" id="ARBA00049401"/>
    </source>
</evidence>
<evidence type="ECO:0000256" key="8">
    <source>
        <dbReference type="ARBA" id="ARBA00031155"/>
    </source>
</evidence>
<keyword evidence="4" id="KW-0285">Flavoprotein</keyword>
<evidence type="ECO:0000313" key="10">
    <source>
        <dbReference type="EMBL" id="MFD0739427.1"/>
    </source>
</evidence>
<name>A0ABW2YSH3_9GAMM</name>
<dbReference type="InterPro" id="IPR004136">
    <property type="entry name" value="NMO"/>
</dbReference>
<dbReference type="Pfam" id="PF03060">
    <property type="entry name" value="NMO"/>
    <property type="match status" value="1"/>
</dbReference>
<dbReference type="SUPFAM" id="SSF51412">
    <property type="entry name" value="Inosine monophosphate dehydrogenase (IMPDH)"/>
    <property type="match status" value="1"/>
</dbReference>
<dbReference type="PANTHER" id="PTHR42747:SF3">
    <property type="entry name" value="NITRONATE MONOOXYGENASE-RELATED"/>
    <property type="match status" value="1"/>
</dbReference>
<accession>A0ABW2YSH3</accession>
<dbReference type="RefSeq" id="WP_386812424.1">
    <property type="nucleotide sequence ID" value="NZ_JBHTIH010000003.1"/>
</dbReference>